<keyword evidence="3" id="KW-0175">Coiled coil</keyword>
<dbReference type="SMART" id="SM00150">
    <property type="entry name" value="SPEC"/>
    <property type="match status" value="29"/>
</dbReference>
<feature type="coiled-coil region" evidence="3">
    <location>
        <begin position="834"/>
        <end position="881"/>
    </location>
</feature>
<feature type="coiled-coil region" evidence="3">
    <location>
        <begin position="442"/>
        <end position="479"/>
    </location>
</feature>
<keyword evidence="2" id="KW-0677">Repeat</keyword>
<dbReference type="InterPro" id="IPR002017">
    <property type="entry name" value="Spectrin_repeat"/>
</dbReference>
<feature type="coiled-coil region" evidence="3">
    <location>
        <begin position="1245"/>
        <end position="1276"/>
    </location>
</feature>
<dbReference type="InterPro" id="IPR018159">
    <property type="entry name" value="Spectrin/alpha-actinin"/>
</dbReference>
<feature type="region of interest" description="Disordered" evidence="4">
    <location>
        <begin position="1071"/>
        <end position="1119"/>
    </location>
</feature>
<dbReference type="CDD" id="cd00176">
    <property type="entry name" value="SPEC"/>
    <property type="match status" value="13"/>
</dbReference>
<dbReference type="GO" id="GO:0030056">
    <property type="term" value="C:hemidesmosome"/>
    <property type="evidence" value="ECO:0007669"/>
    <property type="project" value="TreeGrafter"/>
</dbReference>
<keyword evidence="1" id="KW-0597">Phosphoprotein</keyword>
<dbReference type="InterPro" id="IPR035915">
    <property type="entry name" value="Plakin_repeat_sf"/>
</dbReference>
<evidence type="ECO:0000256" key="3">
    <source>
        <dbReference type="SAM" id="Coils"/>
    </source>
</evidence>
<feature type="compositionally biased region" description="Basic residues" evidence="4">
    <location>
        <begin position="3760"/>
        <end position="3771"/>
    </location>
</feature>
<evidence type="ECO:0000256" key="4">
    <source>
        <dbReference type="SAM" id="MobiDB-lite"/>
    </source>
</evidence>
<dbReference type="GO" id="GO:0031122">
    <property type="term" value="P:cytoplasmic microtubule organization"/>
    <property type="evidence" value="ECO:0007669"/>
    <property type="project" value="TreeGrafter"/>
</dbReference>
<dbReference type="OrthoDB" id="6357129at2759"/>
<dbReference type="FunFam" id="1.20.58.60:FF:000044">
    <property type="entry name" value="Short stop, isoform K"/>
    <property type="match status" value="1"/>
</dbReference>
<feature type="coiled-coil region" evidence="3">
    <location>
        <begin position="1675"/>
        <end position="1839"/>
    </location>
</feature>
<dbReference type="PANTHER" id="PTHR23169:SF23">
    <property type="entry name" value="SHORT STOP, ISOFORM H"/>
    <property type="match status" value="1"/>
</dbReference>
<feature type="region of interest" description="Disordered" evidence="4">
    <location>
        <begin position="1652"/>
        <end position="1673"/>
    </location>
</feature>
<name>A0A6A4VCM6_AMPAM</name>
<dbReference type="GO" id="GO:0005198">
    <property type="term" value="F:structural molecule activity"/>
    <property type="evidence" value="ECO:0007669"/>
    <property type="project" value="TreeGrafter"/>
</dbReference>
<feature type="region of interest" description="Disordered" evidence="4">
    <location>
        <begin position="3749"/>
        <end position="3811"/>
    </location>
</feature>
<dbReference type="Gene3D" id="1.20.58.60">
    <property type="match status" value="26"/>
</dbReference>
<dbReference type="FunFam" id="1.20.58.60:FF:000001">
    <property type="entry name" value="Microtubule-actin cross-linking factor 1"/>
    <property type="match status" value="4"/>
</dbReference>
<dbReference type="InterPro" id="IPR043197">
    <property type="entry name" value="Plakin"/>
</dbReference>
<comment type="caution">
    <text evidence="5">The sequence shown here is derived from an EMBL/GenBank/DDBJ whole genome shotgun (WGS) entry which is preliminary data.</text>
</comment>
<keyword evidence="6" id="KW-1185">Reference proteome</keyword>
<feature type="coiled-coil region" evidence="3">
    <location>
        <begin position="1354"/>
        <end position="1412"/>
    </location>
</feature>
<feature type="coiled-coil region" evidence="3">
    <location>
        <begin position="1560"/>
        <end position="1587"/>
    </location>
</feature>
<sequence>MSLVDAKNGWYVVPGTREKITMIEAKKLRYIVPSERPLRIKDAIKYQLCHLDSGKFSDPNTGDNLDLHDGIQRGLLCGKTTKFNDTVQGKHKRLLTAIKEGNIQTNKGRVIDTFTKRAYNYSVAFDRELLVTEDVSPEEVVNVEHIMKQEATMAYSARPSDRENLVNYSLEEAIKELIINPETAVVMDPTTKELRPLKQAITDGLIEPKHRAMIDISPGRLSPQLILFEGRTMLYLRPPVAFQEAIDNGSLNVQHARYIEPSSRQAVTLKKAFDLGLLDPNTCADEGYEAGAPGASAGSLRAGSDRGGLRQAIKEGVIVTPRYCFSVLEALDSDLYDLDRERFVDPFTDRPIPLSEAIDRGLIDPTTVLVRDPLTDRLHHLLAAIEEGLVTPNAGDVRQVDHFINIVEAHRLGLLVPAETRQAVIEKYRHCDDSIAKLLDWVERMERRVANQERIQEDVSNLRNQINVVRAIKDELKDQQRPVSSVLDQVQDVTEKGGDVLSKDETKQLDKNAKELRQRYDTVVDRTEQLLRRLTSCLDELSKYRTDLVTFQTWLSSASRTLVDKERLLSDLNKLKANEQTCKDFVNDVIAHQADLRFITVAAQKFIDESKEYLKTLNEFRTSLPQRLGHIEPHEYLVKQEVAEVTQTFQDLLSRANKLADKLSSIGSRQREYQEALERAERWLREAEPRAEKVVNEPVAAEPRGVQEQLDRARTLSTDVLAQGKLFDNATLSAAQLVKSLEGQIGPKESERISRPPEELADKYRRLSDAVTDRCQALDMALVQSQGVQDGLDSLMTWLTQAETRLKGILKPASLNRERLTEQLQEQRVLQADIDQHQASVEQIQRSAEDLLQTPSNARIAKKIEQKLTDLTTRFDKLRTKCHERGVLLDEVSSQLDTFWTKTERLDQWFVEVFELVESNETSKLNVEAYTAKVDEISRQADAQRPEYQAVVNTGHGLVTKKDVTDTAITKEKVKELEGQWAELQELLDERLREGRTRSDSLSAYERLREDVLTWLTRMESSIDSLQPVAVDQDLLKKQSDELKPLIREHTSYFTTIEKVHELGTQYDSLLRGRGETPARRRSSVTPAKRASVSHGRRSVASPLSSARKASYDLRGSSPARSPFVTGDGFFNIDDMSPIQAQLTEIDNRYQMAGTRLTDRQADIENVTDEVRRHADTLKKLQQFLDKSEAKLPRDSAVQTRDEADKQLGAVRALTEELYERQPSLDGLRTQAGELLRRRPGVPGADRLQDDLTEVVDRWRQLQDNLKRRQKQLQDSRQFFDTHDQLASWLKAKEKMLTVLGPLSSDPRLVQMQSQQVAVLRDEFAGQYPNLQTLNKVGQSLVDEAEPQTADSVDKKMRQVNDKWEELISQLEEREQTLDAASGTSRRFNDELGKLQRELQKITDNVDDLSAEKTEPSQKLTKLDKIQYQVEELKPRLSELETLGDELCNVLTDASAKAEVKDKLYQLGRQQTQLQRKLDNLRAELESSLKEDREFENDCAGVQEWIKDCVEQLGRPLKVSADEQKLARQVEDYEPVYKNVMAREHEVFLVQKKGKDLIAKATNKQEAKNLEKFLERLQKDWENLKKDAVNRQTRLRTCTDHCRKYHSTLERFVPWLDSSEIRLERLQPISFHRSEIQKQLREIQAFKNEVSLRSGEHEQTQSTGETLLSATDTDKEGVQADLADLRRRWDALQRAVAQRQANLDDVLTKVTDFTDRLRDVDRSLQRAEDKLASHDALGGGRDPRLLERVADMVREAEQLAHQLDKVRNQADDLCDEARHVGSDASHIKDEVDRVGDRLNNLQAKLDDRHGDLKSASHAVGEVNDRIKELHSQLGALEEELDGMAPVAREVKIVERQVTEITIFLEKVVREKTELVDAERTVDGLVQEGFTTDAKTLRDQLGSMKRQLSRIEDRGQAREQEVQLVLTKLTTFYRTYEVVVGEIEQVSADEAALSPPATDVATIRRQQQEFREFKTTRVETLSVRVDEINKTGQGLVQTAAAGVKTALLEGDLEKMNDLWNELKERMHNRERALDVGLLQSGKFREALEGLLQWLADTEDLVAHQRPPSADYKVVKAQVQEQRFLQKLLLDRQGSVSSLSDMGREMAKKCSPAEKADIEEQLKELIRRFDALNDQAADRMGRLEDAMKVAKEYQDANNPLVQWLEKMQRKLKDMETIPTDEEKIQRKIQEHDELHAEIVDRRGALDDLKRVGKKLAGLVGDEEAAALSDRLRDVTDQYERLVDDSETLARLLRQAGTQLRSLVLNYEDFLAWMDETQQKLNKYKVLSVHVDKLHEQLEELTWLHTTIDVRQFELLRLKEAAEVLGLELSEDVDRHREPERELQDIGAELMKHISSDEALQLKDKLDSVSHRYQDLESKASSLLKSAQEVLPLVHAFHKAHNELTEWLVSAEQTLQTVDSQHNAEQLMETLEKEVSQHRGLLDQVNQAGPQLSQISPGDGAQTIESLVTRDNRRFEAIAEQVQRKAERLRQARQRHGEVVLDIDELLDWFKQVEKQLRTAELPGSEPAAIREQLKEARALSDDISGQKGRVRDVLSAAKKLVRDAAQYDDVSEIREKADQLRDTSDTVSKLSADRVSVLEQALPLAEHFNESHSELSEWLDEAENEAMRLDVPALRPDQILRQQDKNKTLLQSVTERKPLLDKLNKTGAALARLVTDEDSSKVSDLMETDNVRYNALRTALRERQQALEEALQECSQFADKLDGMLSALKDTADQVDRAEPISAHPDRIHDQMAENNAIIDDLEKRASAFDAVKKAAADVIGKAGKGDPAVKDIKKKLDSLNTLWDHLQSATNDRGRSLDEALAISEKFWSELQGVMRALKELQETLSSQEPPAIEPSAIKEQQKELQEIRQELDQAKPEVDQVRRTGHDLMKVCGEPEKPDVKKNLADLDSAWDNITALYARREENLIDAMEKAMAFHETMQSLMEFLEDAEDRLGYLGPVGSDIDAIKKQIKQLMDFKNDVDPQMVKVESLNRQAQELMERTSPDQAAALQQPLADINTRWDDLLKGIVERQRELDHALLRLGQFQHALDELLVWIGRTDKTLDGLRPVFGDPQVIEVELAKLKVSVNDIQAHQTSVDTLNDAGRQLIETDSESADASTTNRKLRQLNERWSELQEKAGGKQRDLEAALKDAQDFMTEIQDLLFWLNDLDGALTTSKPVGGLPETAKEQLERFMELFAELEENRSKVDSALTRGDAYLKKSKEGACTNLKHNLKTLKQRWEHVMNRANDKKIKLEIALKEATEFQEALQEFVDWLTNAEGVLTNLKPASRVMDNIVVQIDEHKDFQKEVSAHRETMLNLEKKGTQLKYFSQKQDVILIKNMLSSVQHRWERVVSKSAERTRALDLGYKEAKEFHDSWSELCGWLEEALFSLEEAEASLSNSPDKIRALLDKHKEFQRALGGKQSAYDQVMKLGRLLVKEKAPKEEEPILRGMMDELKDKWNTCCNKSVERQRKLEEALLFSGQFKEAITALLDWLRKVDAQLDEKAPVHGDLDTVTNLVEQHRTLEEELAGRAQQVESIQKTGQELLESADKKDAAVIKTQVTELTTTWTSVIRASDGRSQRLQQALADAETLHRDVHGLLEYLSDTEQKLRFVGALPATEEEAQQQADEHGRLMDELHRREGDKDATLRLAAQILEKAHPDAVPVIKHWQTIIESRWEEVSSWALQRQQRLAEHLASLKDLQELLDELLRWVRQRENKMIELEPVPLPEERPEIEVLIQEHQEFMEDLQSRQPDVDAICKPKHKGLRKGSRAKSQFSPDREASPGKKSQGSPERDISPTRDYDKPWLTNAR</sequence>
<dbReference type="InterPro" id="IPR001101">
    <property type="entry name" value="Plectin_repeat"/>
</dbReference>
<dbReference type="GO" id="GO:0016020">
    <property type="term" value="C:membrane"/>
    <property type="evidence" value="ECO:0007669"/>
    <property type="project" value="TreeGrafter"/>
</dbReference>
<gene>
    <name evidence="5" type="primary">DST_2</name>
    <name evidence="5" type="ORF">FJT64_008236</name>
</gene>
<accession>A0A6A4VCM6</accession>
<evidence type="ECO:0000313" key="5">
    <source>
        <dbReference type="EMBL" id="KAF0294097.1"/>
    </source>
</evidence>
<evidence type="ECO:0000256" key="1">
    <source>
        <dbReference type="ARBA" id="ARBA00022553"/>
    </source>
</evidence>
<dbReference type="GO" id="GO:0005882">
    <property type="term" value="C:intermediate filament"/>
    <property type="evidence" value="ECO:0007669"/>
    <property type="project" value="TreeGrafter"/>
</dbReference>
<feature type="coiled-coil region" evidence="3">
    <location>
        <begin position="2857"/>
        <end position="2884"/>
    </location>
</feature>
<dbReference type="FunFam" id="1.20.58.60:FF:000042">
    <property type="entry name" value="Short stop, isoform N"/>
    <property type="match status" value="1"/>
</dbReference>
<reference evidence="5 6" key="1">
    <citation type="submission" date="2019-07" db="EMBL/GenBank/DDBJ databases">
        <title>Draft genome assembly of a fouling barnacle, Amphibalanus amphitrite (Darwin, 1854): The first reference genome for Thecostraca.</title>
        <authorList>
            <person name="Kim W."/>
        </authorList>
    </citation>
    <scope>NUCLEOTIDE SEQUENCE [LARGE SCALE GENOMIC DNA]</scope>
    <source>
        <strain evidence="5">SNU_AA5</strain>
        <tissue evidence="5">Soma without cirri and trophi</tissue>
    </source>
</reference>
<dbReference type="GO" id="GO:0005737">
    <property type="term" value="C:cytoplasm"/>
    <property type="evidence" value="ECO:0007669"/>
    <property type="project" value="TreeGrafter"/>
</dbReference>
<feature type="compositionally biased region" description="Polar residues" evidence="4">
    <location>
        <begin position="1660"/>
        <end position="1671"/>
    </location>
</feature>
<dbReference type="SMART" id="SM00250">
    <property type="entry name" value="PLEC"/>
    <property type="match status" value="4"/>
</dbReference>
<feature type="coiled-coil region" evidence="3">
    <location>
        <begin position="2469"/>
        <end position="2496"/>
    </location>
</feature>
<protein>
    <submittedName>
        <fullName evidence="5">Dystonin</fullName>
    </submittedName>
</protein>
<dbReference type="Gene3D" id="3.90.1290.10">
    <property type="entry name" value="Plakin repeat"/>
    <property type="match status" value="1"/>
</dbReference>
<dbReference type="GO" id="GO:0045104">
    <property type="term" value="P:intermediate filament cytoskeleton organization"/>
    <property type="evidence" value="ECO:0007669"/>
    <property type="project" value="InterPro"/>
</dbReference>
<dbReference type="SUPFAM" id="SSF46966">
    <property type="entry name" value="Spectrin repeat"/>
    <property type="match status" value="24"/>
</dbReference>
<dbReference type="EMBL" id="VIIS01001707">
    <property type="protein sequence ID" value="KAF0294097.1"/>
    <property type="molecule type" value="Genomic_DNA"/>
</dbReference>
<dbReference type="FunFam" id="1.20.58.60:FF:000039">
    <property type="entry name" value="Short stop, isoform N"/>
    <property type="match status" value="1"/>
</dbReference>
<dbReference type="SUPFAM" id="SSF75399">
    <property type="entry name" value="Plakin repeat"/>
    <property type="match status" value="3"/>
</dbReference>
<proteinExistence type="predicted"/>
<dbReference type="GO" id="GO:0042060">
    <property type="term" value="P:wound healing"/>
    <property type="evidence" value="ECO:0007669"/>
    <property type="project" value="TreeGrafter"/>
</dbReference>
<dbReference type="Pfam" id="PF00435">
    <property type="entry name" value="Spectrin"/>
    <property type="match status" value="19"/>
</dbReference>
<organism evidence="5 6">
    <name type="scientific">Amphibalanus amphitrite</name>
    <name type="common">Striped barnacle</name>
    <name type="synonym">Balanus amphitrite</name>
    <dbReference type="NCBI Taxonomy" id="1232801"/>
    <lineage>
        <taxon>Eukaryota</taxon>
        <taxon>Metazoa</taxon>
        <taxon>Ecdysozoa</taxon>
        <taxon>Arthropoda</taxon>
        <taxon>Crustacea</taxon>
        <taxon>Multicrustacea</taxon>
        <taxon>Cirripedia</taxon>
        <taxon>Thoracica</taxon>
        <taxon>Thoracicalcarea</taxon>
        <taxon>Balanomorpha</taxon>
        <taxon>Balanoidea</taxon>
        <taxon>Balanidae</taxon>
        <taxon>Amphibalaninae</taxon>
        <taxon>Amphibalanus</taxon>
    </lineage>
</organism>
<feature type="coiled-coil region" evidence="3">
    <location>
        <begin position="2691"/>
        <end position="2718"/>
    </location>
</feature>
<evidence type="ECO:0000256" key="2">
    <source>
        <dbReference type="ARBA" id="ARBA00022737"/>
    </source>
</evidence>
<feature type="compositionally biased region" description="Basic and acidic residues" evidence="4">
    <location>
        <begin position="3792"/>
        <end position="3804"/>
    </location>
</feature>
<feature type="coiled-coil region" evidence="3">
    <location>
        <begin position="1464"/>
        <end position="1498"/>
    </location>
</feature>
<dbReference type="Proteomes" id="UP000440578">
    <property type="component" value="Unassembled WGS sequence"/>
</dbReference>
<evidence type="ECO:0000313" key="6">
    <source>
        <dbReference type="Proteomes" id="UP000440578"/>
    </source>
</evidence>
<dbReference type="PANTHER" id="PTHR23169">
    <property type="entry name" value="ENVOPLAKIN"/>
    <property type="match status" value="1"/>
</dbReference>